<proteinExistence type="predicted"/>
<feature type="domain" description="Autophagy-related protein 16" evidence="1">
    <location>
        <begin position="9"/>
        <end position="194"/>
    </location>
</feature>
<name>A0A177BAN9_9BILA</name>
<evidence type="ECO:0000259" key="1">
    <source>
        <dbReference type="Pfam" id="PF08614"/>
    </source>
</evidence>
<dbReference type="InterPro" id="IPR013923">
    <property type="entry name" value="Autophagy-rel_prot_16_dom"/>
</dbReference>
<dbReference type="AlphaFoldDB" id="A0A177BAN9"/>
<keyword evidence="3" id="KW-1185">Reference proteome</keyword>
<dbReference type="EMBL" id="LWCA01000067">
    <property type="protein sequence ID" value="OAF71250.1"/>
    <property type="molecule type" value="Genomic_DNA"/>
</dbReference>
<dbReference type="Proteomes" id="UP000078046">
    <property type="component" value="Unassembled WGS sequence"/>
</dbReference>
<evidence type="ECO:0000313" key="2">
    <source>
        <dbReference type="EMBL" id="OAF71250.1"/>
    </source>
</evidence>
<dbReference type="Pfam" id="PF08614">
    <property type="entry name" value="ATG16"/>
    <property type="match status" value="1"/>
</dbReference>
<comment type="caution">
    <text evidence="2">The sequence shown here is derived from an EMBL/GenBank/DDBJ whole genome shotgun (WGS) entry which is preliminary data.</text>
</comment>
<dbReference type="OrthoDB" id="6262491at2759"/>
<gene>
    <name evidence="2" type="ORF">A3Q56_00955</name>
</gene>
<organism evidence="2 3">
    <name type="scientific">Intoshia linei</name>
    <dbReference type="NCBI Taxonomy" id="1819745"/>
    <lineage>
        <taxon>Eukaryota</taxon>
        <taxon>Metazoa</taxon>
        <taxon>Spiralia</taxon>
        <taxon>Lophotrochozoa</taxon>
        <taxon>Mesozoa</taxon>
        <taxon>Orthonectida</taxon>
        <taxon>Rhopaluridae</taxon>
        <taxon>Intoshia</taxon>
    </lineage>
</organism>
<evidence type="ECO:0000313" key="3">
    <source>
        <dbReference type="Proteomes" id="UP000078046"/>
    </source>
</evidence>
<sequence>MEESIFVEEIVKSLLLRDSMEKNPFQSIYNEYNELIAKLDAADNFNDKLVEELAEKNKDIMKYQIQLDMGAANTNKQAFQSNQKYYEQQQELTNLHRMKSSNISQILELKAKNELLIEDKKCQEMLSYRKEEEISQLKNEIFILNQKIKTIKRSNEELLDEQTSTVLELQKSQEKCIDLTRLNNDIVCQLKKYKSSTIDMYNKEIELNEHNVCEKIRFQIAEATSDTVDITKPDISKFSVTNTIPNKVRYFKSCHSDGIN</sequence>
<accession>A0A177BAN9</accession>
<protein>
    <recommendedName>
        <fullName evidence="1">Autophagy-related protein 16 domain-containing protein</fullName>
    </recommendedName>
</protein>
<reference evidence="2 3" key="1">
    <citation type="submission" date="2016-04" db="EMBL/GenBank/DDBJ databases">
        <title>The genome of Intoshia linei affirms orthonectids as highly simplified spiralians.</title>
        <authorList>
            <person name="Mikhailov K.V."/>
            <person name="Slusarev G.S."/>
            <person name="Nikitin M.A."/>
            <person name="Logacheva M.D."/>
            <person name="Penin A."/>
            <person name="Aleoshin V."/>
            <person name="Panchin Y.V."/>
        </authorList>
    </citation>
    <scope>NUCLEOTIDE SEQUENCE [LARGE SCALE GENOMIC DNA]</scope>
    <source>
        <strain evidence="2">Intl2013</strain>
        <tissue evidence="2">Whole animal</tissue>
    </source>
</reference>